<dbReference type="EMBL" id="CM055094">
    <property type="protein sequence ID" value="KAJ7560921.1"/>
    <property type="molecule type" value="Genomic_DNA"/>
</dbReference>
<name>A0ACC2E337_DIPCM</name>
<gene>
    <name evidence="1" type="ORF">O6H91_03G006300</name>
</gene>
<dbReference type="Proteomes" id="UP001162992">
    <property type="component" value="Chromosome 3"/>
</dbReference>
<evidence type="ECO:0000313" key="2">
    <source>
        <dbReference type="Proteomes" id="UP001162992"/>
    </source>
</evidence>
<protein>
    <submittedName>
        <fullName evidence="1">Uncharacterized protein</fullName>
    </submittedName>
</protein>
<accession>A0ACC2E337</accession>
<reference evidence="2" key="1">
    <citation type="journal article" date="2024" name="Proc. Natl. Acad. Sci. U.S.A.">
        <title>Extraordinary preservation of gene collinearity over three hundred million years revealed in homosporous lycophytes.</title>
        <authorList>
            <person name="Li C."/>
            <person name="Wickell D."/>
            <person name="Kuo L.Y."/>
            <person name="Chen X."/>
            <person name="Nie B."/>
            <person name="Liao X."/>
            <person name="Peng D."/>
            <person name="Ji J."/>
            <person name="Jenkins J."/>
            <person name="Williams M."/>
            <person name="Shu S."/>
            <person name="Plott C."/>
            <person name="Barry K."/>
            <person name="Rajasekar S."/>
            <person name="Grimwood J."/>
            <person name="Han X."/>
            <person name="Sun S."/>
            <person name="Hou Z."/>
            <person name="He W."/>
            <person name="Dai G."/>
            <person name="Sun C."/>
            <person name="Schmutz J."/>
            <person name="Leebens-Mack J.H."/>
            <person name="Li F.W."/>
            <person name="Wang L."/>
        </authorList>
    </citation>
    <scope>NUCLEOTIDE SEQUENCE [LARGE SCALE GENOMIC DNA]</scope>
    <source>
        <strain evidence="2">cv. PW_Plant_1</strain>
    </source>
</reference>
<proteinExistence type="predicted"/>
<comment type="caution">
    <text evidence="1">The sequence shown here is derived from an EMBL/GenBank/DDBJ whole genome shotgun (WGS) entry which is preliminary data.</text>
</comment>
<organism evidence="1 2">
    <name type="scientific">Diphasiastrum complanatum</name>
    <name type="common">Issler's clubmoss</name>
    <name type="synonym">Lycopodium complanatum</name>
    <dbReference type="NCBI Taxonomy" id="34168"/>
    <lineage>
        <taxon>Eukaryota</taxon>
        <taxon>Viridiplantae</taxon>
        <taxon>Streptophyta</taxon>
        <taxon>Embryophyta</taxon>
        <taxon>Tracheophyta</taxon>
        <taxon>Lycopodiopsida</taxon>
        <taxon>Lycopodiales</taxon>
        <taxon>Lycopodiaceae</taxon>
        <taxon>Lycopodioideae</taxon>
        <taxon>Diphasiastrum</taxon>
    </lineage>
</organism>
<evidence type="ECO:0000313" key="1">
    <source>
        <dbReference type="EMBL" id="KAJ7560921.1"/>
    </source>
</evidence>
<sequence length="848" mass="96040">MEKSVFGMGGRERGEMKQGKGKGKGKAGDHGGERAIIGDPRFARLHSDPRFQRVVKSKIKVPIDSRFQRMFWDKNFLDPLGVDKRGKRAKKKDKHLLNRYYRVEEEQPDALAQHSEEEEVSKIVEGKQKKKSEVVKAKKDEATGNGRKESSGARKSKLRVRVSDSDAESSGYEKFEELDPDNGQSNAVESAFSAGFIEAEDEDSEESEEEYEEMLPHSLREKTTSAADSGREKKSLGGKYSDLESISSSEESDASDSDSSSTSDEDIESAGEEESDHDEEKVATIEEETRRLAMVNLDWDHIKAADLLILMNSFLPKGGHIESVAIYPSQFGLQQMKNEEQHGPKGVFEPNNEGQDSDEEDEIDMEKLRKYEKAKLRYYFAVVTCDSSATASSLYTACDGMEFERTSNVLDMRFVPDNMKFEVAPRDTAVEVPADYKAPEFETRALQHSNVKLTWDDEEPVRVKALRQKFSSDQLNEMDFKAYLASEDDSESDDGYGPEVADEEDETRSAAAETNKSEYSKRKLQRERYRSLLLGSDETGISKKSQKVDLDMEITFHSGLSELSKRLSQQQESKRHEGETVWEAYLRKKKEKKKARKKEQMLDSGDEKIVGKQSEEESQGEDNDAFFQHDEHAFDDPFFNSDEEKMQSMEGTESIASKRRAKKAVTSNGKSYNEEGGFDWERKRQEHQKKREEEGRSKAELELLLMDDHNLQSGIKGFNLKAKKPKGKKKLKGGKHIDGEDKQAELHATADYNDPRFSSLFSSHHFAIDPTDPQYTRLGSQLRSVADKQQAKLHQLRNADQPANHQGSIEASKDLEGDSKKRKLELSSLVSSLKRKVGAEQAKNMRTA</sequence>
<keyword evidence="2" id="KW-1185">Reference proteome</keyword>